<protein>
    <submittedName>
        <fullName evidence="2">Uncharacterized protein</fullName>
    </submittedName>
</protein>
<keyword evidence="1" id="KW-0812">Transmembrane</keyword>
<evidence type="ECO:0000256" key="1">
    <source>
        <dbReference type="SAM" id="Phobius"/>
    </source>
</evidence>
<proteinExistence type="predicted"/>
<feature type="transmembrane region" description="Helical" evidence="1">
    <location>
        <begin position="37"/>
        <end position="57"/>
    </location>
</feature>
<dbReference type="EMBL" id="UOEB01000313">
    <property type="protein sequence ID" value="VAV86259.1"/>
    <property type="molecule type" value="Genomic_DNA"/>
</dbReference>
<keyword evidence="1" id="KW-0472">Membrane</keyword>
<gene>
    <name evidence="2" type="ORF">MNBD_BACTEROID02-1343</name>
</gene>
<evidence type="ECO:0000313" key="2">
    <source>
        <dbReference type="EMBL" id="VAV86259.1"/>
    </source>
</evidence>
<name>A0A3B0R1N7_9ZZZZ</name>
<accession>A0A3B0R1N7</accession>
<sequence>MLKLIIATIVVIALTIGIVWVIDKYLPTKAKPAVKVILWILIAYFGYATFMSVYGEIKFNQLKEKRYLVIIESLKDIRDCELAHRSVTGRFEGNWDNLVKFLDTAQFTITQRRDSTIIDEEATRRFGGVETFKEITIIDTLGFVPVKDSLFGADTRYKTMMNLPVGQPGAKFELKAGFLEQNDMQIPVFEAKALKSVILYDQDKNLVAKENQVISVDGVNGDALRVGSMEEVKTNGNWPKNLSKEQ</sequence>
<reference evidence="2" key="1">
    <citation type="submission" date="2018-06" db="EMBL/GenBank/DDBJ databases">
        <authorList>
            <person name="Zhirakovskaya E."/>
        </authorList>
    </citation>
    <scope>NUCLEOTIDE SEQUENCE</scope>
</reference>
<dbReference type="AlphaFoldDB" id="A0A3B0R1N7"/>
<organism evidence="2">
    <name type="scientific">hydrothermal vent metagenome</name>
    <dbReference type="NCBI Taxonomy" id="652676"/>
    <lineage>
        <taxon>unclassified sequences</taxon>
        <taxon>metagenomes</taxon>
        <taxon>ecological metagenomes</taxon>
    </lineage>
</organism>
<keyword evidence="1" id="KW-1133">Transmembrane helix</keyword>